<evidence type="ECO:0000259" key="1">
    <source>
        <dbReference type="SMART" id="SM00827"/>
    </source>
</evidence>
<dbReference type="InterPro" id="IPR016035">
    <property type="entry name" value="Acyl_Trfase/lysoPLipase"/>
</dbReference>
<evidence type="ECO:0000313" key="3">
    <source>
        <dbReference type="Proteomes" id="UP000666369"/>
    </source>
</evidence>
<dbReference type="SUPFAM" id="SSF52151">
    <property type="entry name" value="FabD/lysophospholipase-like"/>
    <property type="match status" value="1"/>
</dbReference>
<keyword evidence="3" id="KW-1185">Reference proteome</keyword>
<evidence type="ECO:0000313" key="2">
    <source>
        <dbReference type="EMBL" id="NGZ87278.1"/>
    </source>
</evidence>
<feature type="domain" description="Malonyl-CoA:ACP transacylase (MAT)" evidence="1">
    <location>
        <begin position="9"/>
        <end position="345"/>
    </location>
</feature>
<sequence length="347" mass="35781">MSRARLLLLCPGQGGQHPAMFDLARTSPAASALLDRLPLPPAGSAAISHPPTFIDAPAPIGSLPPPAAANAMLSHPSTPTAARAPGTDADDIYANRRAQPLIVAATLAMWEAIRHFTPPPALLAGYSIGELAAYGVAGALTPENAVTLATRRAQLMDDSLALHPGQALVSIGGLTLQAAAALAASHDYAISIETGEDSCITGGPAASAHALEQAVTAAGGRANRLPVEVASHTHYMESAVAPFAEALRQTNFGPMTAPVLAGINGASVGNKTQAVDLLSRQLAEKIHWLTCMDAAAEAGISYALELGPGNALTRMLQNRHPHINSRSVADFRTLDGIGKWLNRAAED</sequence>
<dbReference type="InterPro" id="IPR001227">
    <property type="entry name" value="Ac_transferase_dom_sf"/>
</dbReference>
<gene>
    <name evidence="2" type="ORF">GW587_23835</name>
</gene>
<name>A0ABX0FS22_9BURK</name>
<reference evidence="3" key="1">
    <citation type="submission" date="2023-07" db="EMBL/GenBank/DDBJ databases">
        <title>Duganella aceri sp. nov., isolated from tree sap.</title>
        <authorList>
            <person name="Kim I.S."/>
        </authorList>
    </citation>
    <scope>NUCLEOTIDE SEQUENCE [LARGE SCALE GENOMIC DNA]</scope>
    <source>
        <strain evidence="3">SAP-35</strain>
    </source>
</reference>
<dbReference type="EMBL" id="JAADJT010000012">
    <property type="protein sequence ID" value="NGZ87278.1"/>
    <property type="molecule type" value="Genomic_DNA"/>
</dbReference>
<dbReference type="GO" id="GO:0016746">
    <property type="term" value="F:acyltransferase activity"/>
    <property type="evidence" value="ECO:0007669"/>
    <property type="project" value="UniProtKB-KW"/>
</dbReference>
<dbReference type="RefSeq" id="WP_166107338.1">
    <property type="nucleotide sequence ID" value="NZ_JAADJT010000012.1"/>
</dbReference>
<dbReference type="PANTHER" id="PTHR42681:SF6">
    <property type="entry name" value="BLL0263 PROTEIN"/>
    <property type="match status" value="1"/>
</dbReference>
<dbReference type="InterPro" id="IPR014043">
    <property type="entry name" value="Acyl_transferase_dom"/>
</dbReference>
<dbReference type="Gene3D" id="3.40.366.10">
    <property type="entry name" value="Malonyl-Coenzyme A Acyl Carrier Protein, domain 2"/>
    <property type="match status" value="1"/>
</dbReference>
<dbReference type="Pfam" id="PF00698">
    <property type="entry name" value="Acyl_transf_1"/>
    <property type="match status" value="1"/>
</dbReference>
<dbReference type="InterPro" id="IPR050858">
    <property type="entry name" value="Mal-CoA-ACP_Trans/PKS_FabD"/>
</dbReference>
<dbReference type="SMART" id="SM00827">
    <property type="entry name" value="PKS_AT"/>
    <property type="match status" value="1"/>
</dbReference>
<keyword evidence="2" id="KW-0012">Acyltransferase</keyword>
<dbReference type="PANTHER" id="PTHR42681">
    <property type="entry name" value="MALONYL-COA-ACYL CARRIER PROTEIN TRANSACYLASE, MITOCHONDRIAL"/>
    <property type="match status" value="1"/>
</dbReference>
<organism evidence="2 3">
    <name type="scientific">Duganella aceris</name>
    <dbReference type="NCBI Taxonomy" id="2703883"/>
    <lineage>
        <taxon>Bacteria</taxon>
        <taxon>Pseudomonadati</taxon>
        <taxon>Pseudomonadota</taxon>
        <taxon>Betaproteobacteria</taxon>
        <taxon>Burkholderiales</taxon>
        <taxon>Oxalobacteraceae</taxon>
        <taxon>Telluria group</taxon>
        <taxon>Duganella</taxon>
    </lineage>
</organism>
<comment type="caution">
    <text evidence="2">The sequence shown here is derived from an EMBL/GenBank/DDBJ whole genome shotgun (WGS) entry which is preliminary data.</text>
</comment>
<proteinExistence type="predicted"/>
<accession>A0ABX0FS22</accession>
<protein>
    <submittedName>
        <fullName evidence="2">Acyltransferase domain-containing protein</fullName>
    </submittedName>
</protein>
<dbReference type="Proteomes" id="UP000666369">
    <property type="component" value="Unassembled WGS sequence"/>
</dbReference>
<keyword evidence="2" id="KW-0808">Transferase</keyword>